<dbReference type="RefSeq" id="WP_264797038.1">
    <property type="nucleotide sequence ID" value="NZ_BRVS01000026.1"/>
</dbReference>
<comment type="caution">
    <text evidence="2">The sequence shown here is derived from an EMBL/GenBank/DDBJ whole genome shotgun (WGS) entry which is preliminary data.</text>
</comment>
<dbReference type="InterPro" id="IPR051606">
    <property type="entry name" value="Polyketide_Oxido-like"/>
</dbReference>
<organism evidence="2 3">
    <name type="scientific">Arthrobacter mangrovi</name>
    <dbReference type="NCBI Taxonomy" id="2966350"/>
    <lineage>
        <taxon>Bacteria</taxon>
        <taxon>Bacillati</taxon>
        <taxon>Actinomycetota</taxon>
        <taxon>Actinomycetes</taxon>
        <taxon>Micrococcales</taxon>
        <taxon>Micrococcaceae</taxon>
        <taxon>Arthrobacter</taxon>
    </lineage>
</organism>
<protein>
    <submittedName>
        <fullName evidence="2">Epimerase/dehydratase</fullName>
    </submittedName>
</protein>
<accession>A0ABQ5MY80</accession>
<dbReference type="InterPro" id="IPR036291">
    <property type="entry name" value="NAD(P)-bd_dom_sf"/>
</dbReference>
<sequence length="200" mass="20818">MKIALYGASGMVGSEIAAEALHRGHDVTAVTRSGSAMEGASVRAAELADLDTFHELAAAHDAVVLSVSPDHTGGPHEPLLAAHRAIAASNVPARVFVVGGAGALEVDGVQLKDQPGFPDAYLAEATTFAQVLESYREAAGLDWTMLAPAPVIAPGQRTGDFKLGLDSPVGDSISTQDFAVAVLDELEEPKHRNRRFTVAN</sequence>
<evidence type="ECO:0000313" key="3">
    <source>
        <dbReference type="Proteomes" id="UP001209654"/>
    </source>
</evidence>
<dbReference type="PANTHER" id="PTHR43355:SF2">
    <property type="entry name" value="FLAVIN REDUCTASE (NADPH)"/>
    <property type="match status" value="1"/>
</dbReference>
<evidence type="ECO:0000259" key="1">
    <source>
        <dbReference type="Pfam" id="PF13460"/>
    </source>
</evidence>
<name>A0ABQ5MY80_9MICC</name>
<feature type="domain" description="NAD(P)-binding" evidence="1">
    <location>
        <begin position="7"/>
        <end position="189"/>
    </location>
</feature>
<dbReference type="InterPro" id="IPR016040">
    <property type="entry name" value="NAD(P)-bd_dom"/>
</dbReference>
<keyword evidence="3" id="KW-1185">Reference proteome</keyword>
<dbReference type="PANTHER" id="PTHR43355">
    <property type="entry name" value="FLAVIN REDUCTASE (NADPH)"/>
    <property type="match status" value="1"/>
</dbReference>
<dbReference type="Pfam" id="PF13460">
    <property type="entry name" value="NAD_binding_10"/>
    <property type="match status" value="1"/>
</dbReference>
<reference evidence="2 3" key="1">
    <citation type="journal article" date="2023" name="Int. J. Syst. Evol. Microbiol.">
        <title>Arthrobacter mangrovi sp. nov., an actinobacterium isolated from the rhizosphere of a mangrove.</title>
        <authorList>
            <person name="Hamada M."/>
            <person name="Saitou S."/>
            <person name="Enomoto N."/>
            <person name="Nanri K."/>
            <person name="Hidaka K."/>
            <person name="Miura T."/>
            <person name="Tamura T."/>
        </authorList>
    </citation>
    <scope>NUCLEOTIDE SEQUENCE [LARGE SCALE GENOMIC DNA]</scope>
    <source>
        <strain evidence="2 3">NBRC 112813</strain>
    </source>
</reference>
<proteinExistence type="predicted"/>
<gene>
    <name evidence="2" type="ORF">AHIS1636_33900</name>
</gene>
<dbReference type="Gene3D" id="3.40.50.720">
    <property type="entry name" value="NAD(P)-binding Rossmann-like Domain"/>
    <property type="match status" value="1"/>
</dbReference>
<dbReference type="Proteomes" id="UP001209654">
    <property type="component" value="Unassembled WGS sequence"/>
</dbReference>
<dbReference type="EMBL" id="BRVS01000026">
    <property type="protein sequence ID" value="GLB68947.1"/>
    <property type="molecule type" value="Genomic_DNA"/>
</dbReference>
<evidence type="ECO:0000313" key="2">
    <source>
        <dbReference type="EMBL" id="GLB68947.1"/>
    </source>
</evidence>
<dbReference type="SUPFAM" id="SSF51735">
    <property type="entry name" value="NAD(P)-binding Rossmann-fold domains"/>
    <property type="match status" value="1"/>
</dbReference>